<reference evidence="1" key="1">
    <citation type="submission" date="2021-02" db="EMBL/GenBank/DDBJ databases">
        <authorList>
            <consortium name="DOE Joint Genome Institute"/>
            <person name="Ahrendt S."/>
            <person name="Looney B.P."/>
            <person name="Miyauchi S."/>
            <person name="Morin E."/>
            <person name="Drula E."/>
            <person name="Courty P.E."/>
            <person name="Chicoki N."/>
            <person name="Fauchery L."/>
            <person name="Kohler A."/>
            <person name="Kuo A."/>
            <person name="Labutti K."/>
            <person name="Pangilinan J."/>
            <person name="Lipzen A."/>
            <person name="Riley R."/>
            <person name="Andreopoulos W."/>
            <person name="He G."/>
            <person name="Johnson J."/>
            <person name="Barry K.W."/>
            <person name="Grigoriev I.V."/>
            <person name="Nagy L."/>
            <person name="Hibbett D."/>
            <person name="Henrissat B."/>
            <person name="Matheny P.B."/>
            <person name="Labbe J."/>
            <person name="Martin F."/>
        </authorList>
    </citation>
    <scope>NUCLEOTIDE SEQUENCE</scope>
    <source>
        <strain evidence="1">FP105234-sp</strain>
    </source>
</reference>
<keyword evidence="2" id="KW-1185">Reference proteome</keyword>
<evidence type="ECO:0000313" key="1">
    <source>
        <dbReference type="EMBL" id="KAI0040671.1"/>
    </source>
</evidence>
<name>A0ACB8RAL8_9AGAM</name>
<dbReference type="EMBL" id="MU276176">
    <property type="protein sequence ID" value="KAI0040671.1"/>
    <property type="molecule type" value="Genomic_DNA"/>
</dbReference>
<gene>
    <name evidence="1" type="ORF">FA95DRAFT_1611606</name>
</gene>
<comment type="caution">
    <text evidence="1">The sequence shown here is derived from an EMBL/GenBank/DDBJ whole genome shotgun (WGS) entry which is preliminary data.</text>
</comment>
<evidence type="ECO:0000313" key="2">
    <source>
        <dbReference type="Proteomes" id="UP000814033"/>
    </source>
</evidence>
<proteinExistence type="predicted"/>
<reference evidence="1" key="2">
    <citation type="journal article" date="2022" name="New Phytol.">
        <title>Evolutionary transition to the ectomycorrhizal habit in the genomes of a hyperdiverse lineage of mushroom-forming fungi.</title>
        <authorList>
            <person name="Looney B."/>
            <person name="Miyauchi S."/>
            <person name="Morin E."/>
            <person name="Drula E."/>
            <person name="Courty P.E."/>
            <person name="Kohler A."/>
            <person name="Kuo A."/>
            <person name="LaButti K."/>
            <person name="Pangilinan J."/>
            <person name="Lipzen A."/>
            <person name="Riley R."/>
            <person name="Andreopoulos W."/>
            <person name="He G."/>
            <person name="Johnson J."/>
            <person name="Nolan M."/>
            <person name="Tritt A."/>
            <person name="Barry K.W."/>
            <person name="Grigoriev I.V."/>
            <person name="Nagy L.G."/>
            <person name="Hibbett D."/>
            <person name="Henrissat B."/>
            <person name="Matheny P.B."/>
            <person name="Labbe J."/>
            <person name="Martin F.M."/>
        </authorList>
    </citation>
    <scope>NUCLEOTIDE SEQUENCE</scope>
    <source>
        <strain evidence="1">FP105234-sp</strain>
    </source>
</reference>
<sequence>MPAREGMGGDGPYESTAAVERERCWYLRILFLICSHPNTRRSRKRGVALILFALLGRCRTTLAGFVADESLRGNLHLPRCRARRGKLQELRLWPGSLWAALWDSPTNYATHHPLLPPSSS</sequence>
<protein>
    <submittedName>
        <fullName evidence="1">Uncharacterized protein</fullName>
    </submittedName>
</protein>
<organism evidence="1 2">
    <name type="scientific">Auriscalpium vulgare</name>
    <dbReference type="NCBI Taxonomy" id="40419"/>
    <lineage>
        <taxon>Eukaryota</taxon>
        <taxon>Fungi</taxon>
        <taxon>Dikarya</taxon>
        <taxon>Basidiomycota</taxon>
        <taxon>Agaricomycotina</taxon>
        <taxon>Agaricomycetes</taxon>
        <taxon>Russulales</taxon>
        <taxon>Auriscalpiaceae</taxon>
        <taxon>Auriscalpium</taxon>
    </lineage>
</organism>
<dbReference type="Proteomes" id="UP000814033">
    <property type="component" value="Unassembled WGS sequence"/>
</dbReference>
<accession>A0ACB8RAL8</accession>